<feature type="repeat" description="TPR" evidence="1">
    <location>
        <begin position="386"/>
        <end position="419"/>
    </location>
</feature>
<sequence length="451" mass="53181">MVKINLLHHNKKKIPMTVTKLTIFKQAKILDAISKNNQYYTVIFYKNKCINGKKTTEVRRNSFLATAYRYGTTYNATHPLTEAFVSTIQNYRTISFNQMFQKLKDKYNDNEMLYILSMFDNFINEKKIQALCKKVFYQYRRNGQLKKAFSTLITYAQVRPHDRFASDMIHHIDFQKYKVLYDEMTDLSFDNDALYLEAKLSQQQLSTTQFNRVIRLLQKEDRVFDILFANYDHILQNLPPISISAIEQFDTLIEDLLPDDCIISLWEKLLEHDPSCLTIYNKLESKQAYTTIVHHLIKQKIAIPLDLLVNAIHQMNGKQLSRYTEEIFPLLSELIEDSAQLEPLIHHCIIKLLPFYSIEELVEKLPNTKLPIARKLCKMGQYENNPDEQLALGELYFELEQYEKAIQCFEWEMELNPENPKSLQYLQKSYQAIGDKEQANNYQQLLLNMPS</sequence>
<comment type="caution">
    <text evidence="2">The sequence shown here is derived from an EMBL/GenBank/DDBJ whole genome shotgun (WGS) entry which is preliminary data.</text>
</comment>
<dbReference type="PROSITE" id="PS50293">
    <property type="entry name" value="TPR_REGION"/>
    <property type="match status" value="1"/>
</dbReference>
<evidence type="ECO:0000313" key="3">
    <source>
        <dbReference type="Proteomes" id="UP000245624"/>
    </source>
</evidence>
<keyword evidence="1" id="KW-0802">TPR repeat</keyword>
<proteinExistence type="predicted"/>
<dbReference type="RefSeq" id="WP_054861549.1">
    <property type="nucleotide sequence ID" value="NZ_JAJUIE010000008.1"/>
</dbReference>
<gene>
    <name evidence="2" type="ORF">DLJ74_18525</name>
</gene>
<evidence type="ECO:0000313" key="2">
    <source>
        <dbReference type="EMBL" id="PWU66859.1"/>
    </source>
</evidence>
<organism evidence="2 3">
    <name type="scientific">Gracilibacillus dipsosauri</name>
    <dbReference type="NCBI Taxonomy" id="178340"/>
    <lineage>
        <taxon>Bacteria</taxon>
        <taxon>Bacillati</taxon>
        <taxon>Bacillota</taxon>
        <taxon>Bacilli</taxon>
        <taxon>Bacillales</taxon>
        <taxon>Bacillaceae</taxon>
        <taxon>Gracilibacillus</taxon>
    </lineage>
</organism>
<dbReference type="AlphaFoldDB" id="A0A317KYZ5"/>
<reference evidence="2 3" key="1">
    <citation type="submission" date="2018-05" db="EMBL/GenBank/DDBJ databases">
        <title>Genomic analysis of Gracilibacillus dipsosauri DD1 reveals novel features of a salt-tolerant amylase.</title>
        <authorList>
            <person name="Deutch C.E."/>
            <person name="Yang S."/>
        </authorList>
    </citation>
    <scope>NUCLEOTIDE SEQUENCE [LARGE SCALE GENOMIC DNA]</scope>
    <source>
        <strain evidence="2 3">DD1</strain>
    </source>
</reference>
<dbReference type="InterPro" id="IPR019734">
    <property type="entry name" value="TPR_rpt"/>
</dbReference>
<dbReference type="Proteomes" id="UP000245624">
    <property type="component" value="Unassembled WGS sequence"/>
</dbReference>
<dbReference type="OrthoDB" id="2676051at2"/>
<dbReference type="SUPFAM" id="SSF48452">
    <property type="entry name" value="TPR-like"/>
    <property type="match status" value="1"/>
</dbReference>
<evidence type="ECO:0000256" key="1">
    <source>
        <dbReference type="PROSITE-ProRule" id="PRU00339"/>
    </source>
</evidence>
<dbReference type="SMART" id="SM00028">
    <property type="entry name" value="TPR"/>
    <property type="match status" value="1"/>
</dbReference>
<dbReference type="PROSITE" id="PS50005">
    <property type="entry name" value="TPR"/>
    <property type="match status" value="1"/>
</dbReference>
<protein>
    <submittedName>
        <fullName evidence="2">Uncharacterized protein</fullName>
    </submittedName>
</protein>
<keyword evidence="3" id="KW-1185">Reference proteome</keyword>
<name>A0A317KYZ5_9BACI</name>
<dbReference type="EMBL" id="QGTD01000020">
    <property type="protein sequence ID" value="PWU66859.1"/>
    <property type="molecule type" value="Genomic_DNA"/>
</dbReference>
<dbReference type="InterPro" id="IPR011990">
    <property type="entry name" value="TPR-like_helical_dom_sf"/>
</dbReference>
<dbReference type="Gene3D" id="1.25.40.10">
    <property type="entry name" value="Tetratricopeptide repeat domain"/>
    <property type="match status" value="1"/>
</dbReference>
<accession>A0A317KYZ5</accession>